<gene>
    <name evidence="2" type="ORF">XNOV1_A006860</name>
</gene>
<dbReference type="Proteomes" id="UP001178508">
    <property type="component" value="Chromosome 19"/>
</dbReference>
<feature type="compositionally biased region" description="Polar residues" evidence="1">
    <location>
        <begin position="95"/>
        <end position="127"/>
    </location>
</feature>
<protein>
    <submittedName>
        <fullName evidence="2">Uncharacterized protein LOC116051172</fullName>
    </submittedName>
</protein>
<keyword evidence="3" id="KW-1185">Reference proteome</keyword>
<evidence type="ECO:0000313" key="3">
    <source>
        <dbReference type="Proteomes" id="UP001178508"/>
    </source>
</evidence>
<reference evidence="2" key="1">
    <citation type="submission" date="2023-08" db="EMBL/GenBank/DDBJ databases">
        <authorList>
            <person name="Alioto T."/>
            <person name="Alioto T."/>
            <person name="Gomez Garrido J."/>
        </authorList>
    </citation>
    <scope>NUCLEOTIDE SEQUENCE</scope>
</reference>
<evidence type="ECO:0000313" key="2">
    <source>
        <dbReference type="EMBL" id="CAJ1081209.1"/>
    </source>
</evidence>
<name>A0AAV1H729_XYRNO</name>
<proteinExistence type="predicted"/>
<feature type="region of interest" description="Disordered" evidence="1">
    <location>
        <begin position="68"/>
        <end position="127"/>
    </location>
</feature>
<dbReference type="AlphaFoldDB" id="A0AAV1H729"/>
<feature type="non-terminal residue" evidence="2">
    <location>
        <position position="1"/>
    </location>
</feature>
<evidence type="ECO:0000256" key="1">
    <source>
        <dbReference type="SAM" id="MobiDB-lite"/>
    </source>
</evidence>
<organism evidence="2 3">
    <name type="scientific">Xyrichtys novacula</name>
    <name type="common">Pearly razorfish</name>
    <name type="synonym">Hemipteronotus novacula</name>
    <dbReference type="NCBI Taxonomy" id="13765"/>
    <lineage>
        <taxon>Eukaryota</taxon>
        <taxon>Metazoa</taxon>
        <taxon>Chordata</taxon>
        <taxon>Craniata</taxon>
        <taxon>Vertebrata</taxon>
        <taxon>Euteleostomi</taxon>
        <taxon>Actinopterygii</taxon>
        <taxon>Neopterygii</taxon>
        <taxon>Teleostei</taxon>
        <taxon>Neoteleostei</taxon>
        <taxon>Acanthomorphata</taxon>
        <taxon>Eupercaria</taxon>
        <taxon>Labriformes</taxon>
        <taxon>Labridae</taxon>
        <taxon>Xyrichtys</taxon>
    </lineage>
</organism>
<accession>A0AAV1H729</accession>
<dbReference type="EMBL" id="OY660882">
    <property type="protein sequence ID" value="CAJ1081209.1"/>
    <property type="molecule type" value="Genomic_DNA"/>
</dbReference>
<sequence>TSSSQTSTTVQTPSSRDVACQTDMETRSAGILLSLKTLAPFHKSAGVQTTLSCRDFDVATSTAAPFQFSSTPVKRPSKRPRMDMEDELQLENPLEGSSSVAASMGLDSTYNPASSVTASTESTNYAR</sequence>